<dbReference type="PANTHER" id="PTHR12153:SF18">
    <property type="entry name" value="SELENOPROTEIN O"/>
    <property type="match status" value="1"/>
</dbReference>
<dbReference type="AlphaFoldDB" id="A0A821PF51"/>
<evidence type="ECO:0000256" key="2">
    <source>
        <dbReference type="ARBA" id="ARBA00009747"/>
    </source>
</evidence>
<keyword evidence="4" id="KW-0548">Nucleotidyltransferase</keyword>
<evidence type="ECO:0000313" key="10">
    <source>
        <dbReference type="EMBL" id="CAF4804872.1"/>
    </source>
</evidence>
<comment type="caution">
    <text evidence="10">The sequence shown here is derived from an EMBL/GenBank/DDBJ whole genome shotgun (WGS) entry which is preliminary data.</text>
</comment>
<dbReference type="GO" id="GO:0005524">
    <property type="term" value="F:ATP binding"/>
    <property type="evidence" value="ECO:0007669"/>
    <property type="project" value="UniProtKB-KW"/>
</dbReference>
<protein>
    <recommendedName>
        <fullName evidence="9">Selenoprotein O</fullName>
    </recommendedName>
</protein>
<accession>A0A821PF51</accession>
<evidence type="ECO:0000256" key="6">
    <source>
        <dbReference type="ARBA" id="ARBA00022741"/>
    </source>
</evidence>
<keyword evidence="7" id="KW-0067">ATP-binding</keyword>
<reference evidence="10" key="1">
    <citation type="submission" date="2021-02" db="EMBL/GenBank/DDBJ databases">
        <authorList>
            <person name="Steward A R."/>
        </authorList>
    </citation>
    <scope>NUCLEOTIDE SEQUENCE</scope>
</reference>
<gene>
    <name evidence="10" type="ORF">PMACD_LOCUS3673</name>
</gene>
<keyword evidence="3" id="KW-0808">Transferase</keyword>
<proteinExistence type="inferred from homology"/>
<keyword evidence="5" id="KW-0479">Metal-binding</keyword>
<evidence type="ECO:0000256" key="4">
    <source>
        <dbReference type="ARBA" id="ARBA00022695"/>
    </source>
</evidence>
<keyword evidence="6" id="KW-0547">Nucleotide-binding</keyword>
<sequence length="550" mass="63036">MKRGLSAFNALLHSQKEIMLGTTKLISDFKDFKFKSSPNYAKLPINENPEYNVPVAVNNAIFSKVPTEPLTGKLHLVCVSEEALNDILDLDSKVADSEEFVNFSAGKYLPEGSLTVCHRYGGYQFGYWADQLGDGRAHILGEYVNSKGESWQVQLKGCGETPYSRFGDGRAVLRSSIREMVASEACFHLGIPTTRAAALVVSDDHKVWRDKTYSGRALQERAAVVIRLAPAWYRIGSFEILLKRREPDLARTLADFIIEHHFPEISIDDTDRYVKLYSEVAHRNLDMVSTWQGIGFTHGVLNTDNISLLGVTIDYGPYGFMEHYYDHYVPNSSDDMGRYAYKMQPEILLWNLDKFVEALIPILSVEQINKVRDIEKTLEGYVEDRLRNVFNKKLGLETYKEGDEKILKELLSLMEDATADFTATFRQLAEVKLDELFEEDVLEKHWSLNKLKNGKTWESWVKTYCERIKDENVTDEERRARMVRVNPLYVPRNWILQEAIADAEKNDFKKVQHLIEVFKKPFEVNEEAEKLGYSAQPPSWSYGLKLSCSS</sequence>
<evidence type="ECO:0000256" key="7">
    <source>
        <dbReference type="ARBA" id="ARBA00022840"/>
    </source>
</evidence>
<dbReference type="NCBIfam" id="NF000658">
    <property type="entry name" value="PRK00029.1"/>
    <property type="match status" value="1"/>
</dbReference>
<dbReference type="EMBL" id="CAJOBZ010000006">
    <property type="protein sequence ID" value="CAF4804872.1"/>
    <property type="molecule type" value="Genomic_DNA"/>
</dbReference>
<evidence type="ECO:0000256" key="3">
    <source>
        <dbReference type="ARBA" id="ARBA00022679"/>
    </source>
</evidence>
<dbReference type="InterPro" id="IPR003846">
    <property type="entry name" value="SelO"/>
</dbReference>
<keyword evidence="11" id="KW-1185">Reference proteome</keyword>
<evidence type="ECO:0000256" key="8">
    <source>
        <dbReference type="ARBA" id="ARBA00022842"/>
    </source>
</evidence>
<dbReference type="PANTHER" id="PTHR12153">
    <property type="entry name" value="SELENOPROTEIN O"/>
    <property type="match status" value="1"/>
</dbReference>
<evidence type="ECO:0000313" key="11">
    <source>
        <dbReference type="Proteomes" id="UP000663880"/>
    </source>
</evidence>
<comment type="similarity">
    <text evidence="2">Belongs to the SELO family.</text>
</comment>
<evidence type="ECO:0000256" key="9">
    <source>
        <dbReference type="ARBA" id="ARBA00031547"/>
    </source>
</evidence>
<evidence type="ECO:0000256" key="1">
    <source>
        <dbReference type="ARBA" id="ARBA00001946"/>
    </source>
</evidence>
<comment type="cofactor">
    <cofactor evidence="1">
        <name>Mg(2+)</name>
        <dbReference type="ChEBI" id="CHEBI:18420"/>
    </cofactor>
</comment>
<name>A0A821PF51_9NEOP</name>
<evidence type="ECO:0000256" key="5">
    <source>
        <dbReference type="ARBA" id="ARBA00022723"/>
    </source>
</evidence>
<dbReference type="GO" id="GO:0046872">
    <property type="term" value="F:metal ion binding"/>
    <property type="evidence" value="ECO:0007669"/>
    <property type="project" value="UniProtKB-KW"/>
</dbReference>
<dbReference type="GO" id="GO:0016779">
    <property type="term" value="F:nucleotidyltransferase activity"/>
    <property type="evidence" value="ECO:0007669"/>
    <property type="project" value="UniProtKB-KW"/>
</dbReference>
<dbReference type="OrthoDB" id="10254721at2759"/>
<dbReference type="Pfam" id="PF02696">
    <property type="entry name" value="SelO"/>
    <property type="match status" value="1"/>
</dbReference>
<keyword evidence="8" id="KW-0460">Magnesium</keyword>
<organism evidence="10 11">
    <name type="scientific">Pieris macdunnoughi</name>
    <dbReference type="NCBI Taxonomy" id="345717"/>
    <lineage>
        <taxon>Eukaryota</taxon>
        <taxon>Metazoa</taxon>
        <taxon>Ecdysozoa</taxon>
        <taxon>Arthropoda</taxon>
        <taxon>Hexapoda</taxon>
        <taxon>Insecta</taxon>
        <taxon>Pterygota</taxon>
        <taxon>Neoptera</taxon>
        <taxon>Endopterygota</taxon>
        <taxon>Lepidoptera</taxon>
        <taxon>Glossata</taxon>
        <taxon>Ditrysia</taxon>
        <taxon>Papilionoidea</taxon>
        <taxon>Pieridae</taxon>
        <taxon>Pierinae</taxon>
        <taxon>Pieris</taxon>
    </lineage>
</organism>
<dbReference type="Proteomes" id="UP000663880">
    <property type="component" value="Unassembled WGS sequence"/>
</dbReference>
<dbReference type="HAMAP" id="MF_00692">
    <property type="entry name" value="SelO"/>
    <property type="match status" value="1"/>
</dbReference>